<feature type="transmembrane region" description="Helical" evidence="1">
    <location>
        <begin position="359"/>
        <end position="379"/>
    </location>
</feature>
<dbReference type="Proteomes" id="UP000198994">
    <property type="component" value="Unassembled WGS sequence"/>
</dbReference>
<keyword evidence="3" id="KW-1185">Reference proteome</keyword>
<organism evidence="2 3">
    <name type="scientific">Salipiger thiooxidans</name>
    <dbReference type="NCBI Taxonomy" id="282683"/>
    <lineage>
        <taxon>Bacteria</taxon>
        <taxon>Pseudomonadati</taxon>
        <taxon>Pseudomonadota</taxon>
        <taxon>Alphaproteobacteria</taxon>
        <taxon>Rhodobacterales</taxon>
        <taxon>Roseobacteraceae</taxon>
        <taxon>Salipiger</taxon>
    </lineage>
</organism>
<feature type="transmembrane region" description="Helical" evidence="1">
    <location>
        <begin position="181"/>
        <end position="200"/>
    </location>
</feature>
<dbReference type="InterPro" id="IPR014550">
    <property type="entry name" value="UCP028704_OpgC"/>
</dbReference>
<dbReference type="PIRSF" id="PIRSF028704">
    <property type="entry name" value="UPC028704"/>
    <property type="match status" value="1"/>
</dbReference>
<feature type="transmembrane region" description="Helical" evidence="1">
    <location>
        <begin position="154"/>
        <end position="174"/>
    </location>
</feature>
<feature type="transmembrane region" description="Helical" evidence="1">
    <location>
        <begin position="98"/>
        <end position="122"/>
    </location>
</feature>
<proteinExistence type="predicted"/>
<name>A0A1G7E691_9RHOB</name>
<dbReference type="Pfam" id="PF10129">
    <property type="entry name" value="OpgC_C"/>
    <property type="match status" value="1"/>
</dbReference>
<dbReference type="EMBL" id="FNAV01000005">
    <property type="protein sequence ID" value="SDE59244.1"/>
    <property type="molecule type" value="Genomic_DNA"/>
</dbReference>
<dbReference type="RefSeq" id="WP_089958088.1">
    <property type="nucleotide sequence ID" value="NZ_FNAV01000005.1"/>
</dbReference>
<dbReference type="OrthoDB" id="9775975at2"/>
<dbReference type="PANTHER" id="PTHR38592:SF3">
    <property type="entry name" value="BLL4819 PROTEIN"/>
    <property type="match status" value="1"/>
</dbReference>
<accession>A0A1G7E691</accession>
<evidence type="ECO:0000313" key="2">
    <source>
        <dbReference type="EMBL" id="SDE59244.1"/>
    </source>
</evidence>
<protein>
    <recommendedName>
        <fullName evidence="4">OpgC protein</fullName>
    </recommendedName>
</protein>
<evidence type="ECO:0008006" key="4">
    <source>
        <dbReference type="Google" id="ProtNLM"/>
    </source>
</evidence>
<feature type="transmembrane region" description="Helical" evidence="1">
    <location>
        <begin position="56"/>
        <end position="77"/>
    </location>
</feature>
<dbReference type="AlphaFoldDB" id="A0A1G7E691"/>
<gene>
    <name evidence="2" type="ORF">SAMN04488105_105157</name>
</gene>
<feature type="transmembrane region" description="Helical" evidence="1">
    <location>
        <begin position="294"/>
        <end position="314"/>
    </location>
</feature>
<feature type="transmembrane region" description="Helical" evidence="1">
    <location>
        <begin position="212"/>
        <end position="232"/>
    </location>
</feature>
<dbReference type="PANTHER" id="PTHR38592">
    <property type="entry name" value="BLL4819 PROTEIN"/>
    <property type="match status" value="1"/>
</dbReference>
<sequence length="417" mass="45499">MPQHDTTAVAETVAQSPAPLRERDPRIDAFRGAALVTIFVDHVPGNPYELFTLRNWGFSDAAEAFFIMSGIAAGLAYSGAFRTKPFLEAAAPIWKRSWTLYVVHIFLTLVGVALFAGGAAYFGLPELLRMNNIGPIFDKTMASLVGVPLLTHQIGYVNILPVYSVMLLAAPFAIRMAMWRPWLLMGCSVLVWYAAGLWRLNFPNFPNPGGWFFNPFSWQLIFVIGLLSGVYMRRGDRFIPRQPWLFALAAGFLVLVLAWRYLPGLGEVLNHQMSLLGKAGAPFHVVSHDKTFVAVPRMLHALALAYVLSAIPAIRRLCGHEIASPLRLLGRHGLLVFATGTLVSLAMQVLLVAAPNPAIVAWLVLPVGLVVMLGAAMIAERRRDRAAEAAKAAKAAELVARIAPRPGTLRAPGKPAL</sequence>
<feature type="transmembrane region" description="Helical" evidence="1">
    <location>
        <begin position="244"/>
        <end position="262"/>
    </location>
</feature>
<dbReference type="STRING" id="282683.SAMN04488105_105157"/>
<evidence type="ECO:0000313" key="3">
    <source>
        <dbReference type="Proteomes" id="UP000198994"/>
    </source>
</evidence>
<keyword evidence="1" id="KW-1133">Transmembrane helix</keyword>
<reference evidence="3" key="1">
    <citation type="submission" date="2016-10" db="EMBL/GenBank/DDBJ databases">
        <authorList>
            <person name="Varghese N."/>
            <person name="Submissions S."/>
        </authorList>
    </citation>
    <scope>NUCLEOTIDE SEQUENCE [LARGE SCALE GENOMIC DNA]</scope>
    <source>
        <strain evidence="3">DSM 10146</strain>
    </source>
</reference>
<keyword evidence="1" id="KW-0812">Transmembrane</keyword>
<evidence type="ECO:0000256" key="1">
    <source>
        <dbReference type="SAM" id="Phobius"/>
    </source>
</evidence>
<feature type="transmembrane region" description="Helical" evidence="1">
    <location>
        <begin position="334"/>
        <end position="353"/>
    </location>
</feature>
<keyword evidence="1" id="KW-0472">Membrane</keyword>